<keyword evidence="2" id="KW-1185">Reference proteome</keyword>
<dbReference type="KEGG" id="emt:CPZ25_009590"/>
<evidence type="ECO:0000313" key="1">
    <source>
        <dbReference type="EMBL" id="QCT71568.1"/>
    </source>
</evidence>
<dbReference type="EMBL" id="CP029487">
    <property type="protein sequence ID" value="QCT71568.1"/>
    <property type="molecule type" value="Genomic_DNA"/>
</dbReference>
<dbReference type="AlphaFoldDB" id="A0A2A5T8H1"/>
<name>A0A2A5T8H1_EUBML</name>
<organism evidence="1 2">
    <name type="scientific">Eubacterium maltosivorans</name>
    <dbReference type="NCBI Taxonomy" id="2041044"/>
    <lineage>
        <taxon>Bacteria</taxon>
        <taxon>Bacillati</taxon>
        <taxon>Bacillota</taxon>
        <taxon>Clostridia</taxon>
        <taxon>Eubacteriales</taxon>
        <taxon>Eubacteriaceae</taxon>
        <taxon>Eubacterium</taxon>
    </lineage>
</organism>
<sequence>MTESEIKTLFLDIVGTLNLCRDVNMETPAGEVVEYGMTITDTAFITYRESNRTLHFYVDGNELLVLNESSPLLYMMRELFMEVEDGDPKELTRARLRVLE</sequence>
<protein>
    <submittedName>
        <fullName evidence="1">Uncharacterized protein</fullName>
    </submittedName>
</protein>
<gene>
    <name evidence="1" type="ORF">CPZ25_009590</name>
</gene>
<dbReference type="Proteomes" id="UP000218387">
    <property type="component" value="Chromosome"/>
</dbReference>
<reference evidence="1 2" key="1">
    <citation type="submission" date="2018-05" db="EMBL/GenBank/DDBJ databases">
        <title>Genome comparison of Eubacterium sp.</title>
        <authorList>
            <person name="Feng Y."/>
            <person name="Sanchez-Andrea I."/>
            <person name="Stams A.J.M."/>
            <person name="De Vos W.M."/>
        </authorList>
    </citation>
    <scope>NUCLEOTIDE SEQUENCE [LARGE SCALE GENOMIC DNA]</scope>
    <source>
        <strain evidence="1 2">YI</strain>
    </source>
</reference>
<proteinExistence type="predicted"/>
<accession>A0A2A5T8H1</accession>
<evidence type="ECO:0000313" key="2">
    <source>
        <dbReference type="Proteomes" id="UP000218387"/>
    </source>
</evidence>
<dbReference type="RefSeq" id="WP_058693563.1">
    <property type="nucleotide sequence ID" value="NZ_CABJDW020000012.1"/>
</dbReference>